<keyword evidence="1" id="KW-1133">Transmembrane helix</keyword>
<sequence>MDNIKKEVCVVLAEWLLISPTLLLPLLNAGLIKLVCAKRLAKLGLIRLFCIMSLDNGARWL</sequence>
<dbReference type="EMBL" id="REGN01000289">
    <property type="protein sequence ID" value="RNA43016.1"/>
    <property type="molecule type" value="Genomic_DNA"/>
</dbReference>
<keyword evidence="3" id="KW-1185">Reference proteome</keyword>
<evidence type="ECO:0000313" key="2">
    <source>
        <dbReference type="EMBL" id="RNA43016.1"/>
    </source>
</evidence>
<evidence type="ECO:0000313" key="3">
    <source>
        <dbReference type="Proteomes" id="UP000276133"/>
    </source>
</evidence>
<organism evidence="2 3">
    <name type="scientific">Brachionus plicatilis</name>
    <name type="common">Marine rotifer</name>
    <name type="synonym">Brachionus muelleri</name>
    <dbReference type="NCBI Taxonomy" id="10195"/>
    <lineage>
        <taxon>Eukaryota</taxon>
        <taxon>Metazoa</taxon>
        <taxon>Spiralia</taxon>
        <taxon>Gnathifera</taxon>
        <taxon>Rotifera</taxon>
        <taxon>Eurotatoria</taxon>
        <taxon>Monogononta</taxon>
        <taxon>Pseudotrocha</taxon>
        <taxon>Ploima</taxon>
        <taxon>Brachionidae</taxon>
        <taxon>Brachionus</taxon>
    </lineage>
</organism>
<protein>
    <submittedName>
        <fullName evidence="2">Uncharacterized protein</fullName>
    </submittedName>
</protein>
<comment type="caution">
    <text evidence="2">The sequence shown here is derived from an EMBL/GenBank/DDBJ whole genome shotgun (WGS) entry which is preliminary data.</text>
</comment>
<dbReference type="AlphaFoldDB" id="A0A3M7T4P3"/>
<keyword evidence="1" id="KW-0472">Membrane</keyword>
<name>A0A3M7T4P3_BRAPC</name>
<reference evidence="2 3" key="1">
    <citation type="journal article" date="2018" name="Sci. Rep.">
        <title>Genomic signatures of local adaptation to the degree of environmental predictability in rotifers.</title>
        <authorList>
            <person name="Franch-Gras L."/>
            <person name="Hahn C."/>
            <person name="Garcia-Roger E.M."/>
            <person name="Carmona M.J."/>
            <person name="Serra M."/>
            <person name="Gomez A."/>
        </authorList>
    </citation>
    <scope>NUCLEOTIDE SEQUENCE [LARGE SCALE GENOMIC DNA]</scope>
    <source>
        <strain evidence="2">HYR1</strain>
    </source>
</reference>
<proteinExistence type="predicted"/>
<gene>
    <name evidence="2" type="ORF">BpHYR1_008529</name>
</gene>
<evidence type="ECO:0000256" key="1">
    <source>
        <dbReference type="SAM" id="Phobius"/>
    </source>
</evidence>
<accession>A0A3M7T4P3</accession>
<feature type="transmembrane region" description="Helical" evidence="1">
    <location>
        <begin position="15"/>
        <end position="36"/>
    </location>
</feature>
<keyword evidence="1" id="KW-0812">Transmembrane</keyword>
<dbReference type="Proteomes" id="UP000276133">
    <property type="component" value="Unassembled WGS sequence"/>
</dbReference>